<keyword evidence="3" id="KW-1185">Reference proteome</keyword>
<sequence length="92" mass="9525">MSSGGATLGSAIRRRFIAPRVRDEEEGPPAPPPPHTPPSSSCSFTSGMGGEVSLATVFTPWGGPGGDSSSSDKSSGQFSTSPIEKYQIKRLD</sequence>
<protein>
    <submittedName>
        <fullName evidence="2">Uncharacterized protein</fullName>
    </submittedName>
</protein>
<feature type="region of interest" description="Disordered" evidence="1">
    <location>
        <begin position="1"/>
        <end position="92"/>
    </location>
</feature>
<dbReference type="Proteomes" id="UP000007755">
    <property type="component" value="Unassembled WGS sequence"/>
</dbReference>
<dbReference type="AlphaFoldDB" id="F4WD20"/>
<name>F4WD20_ACREC</name>
<reference evidence="2" key="1">
    <citation type="submission" date="2011-02" db="EMBL/GenBank/DDBJ databases">
        <title>The genome of the leaf-cutting ant Acromyrmex echinatior suggests key adaptations to social evolution and fungus farming.</title>
        <authorList>
            <person name="Nygaard S."/>
            <person name="Zhang G."/>
        </authorList>
    </citation>
    <scope>NUCLEOTIDE SEQUENCE</scope>
</reference>
<organism evidence="3">
    <name type="scientific">Acromyrmex echinatior</name>
    <name type="common">Panamanian leafcutter ant</name>
    <name type="synonym">Acromyrmex octospinosus echinatior</name>
    <dbReference type="NCBI Taxonomy" id="103372"/>
    <lineage>
        <taxon>Eukaryota</taxon>
        <taxon>Metazoa</taxon>
        <taxon>Ecdysozoa</taxon>
        <taxon>Arthropoda</taxon>
        <taxon>Hexapoda</taxon>
        <taxon>Insecta</taxon>
        <taxon>Pterygota</taxon>
        <taxon>Neoptera</taxon>
        <taxon>Endopterygota</taxon>
        <taxon>Hymenoptera</taxon>
        <taxon>Apocrita</taxon>
        <taxon>Aculeata</taxon>
        <taxon>Formicoidea</taxon>
        <taxon>Formicidae</taxon>
        <taxon>Myrmicinae</taxon>
        <taxon>Acromyrmex</taxon>
    </lineage>
</organism>
<accession>F4WD20</accession>
<evidence type="ECO:0000256" key="1">
    <source>
        <dbReference type="SAM" id="MobiDB-lite"/>
    </source>
</evidence>
<feature type="compositionally biased region" description="Low complexity" evidence="1">
    <location>
        <begin position="67"/>
        <end position="81"/>
    </location>
</feature>
<feature type="compositionally biased region" description="Pro residues" evidence="1">
    <location>
        <begin position="28"/>
        <end position="37"/>
    </location>
</feature>
<evidence type="ECO:0000313" key="3">
    <source>
        <dbReference type="Proteomes" id="UP000007755"/>
    </source>
</evidence>
<evidence type="ECO:0000313" key="2">
    <source>
        <dbReference type="EMBL" id="EGI67901.1"/>
    </source>
</evidence>
<dbReference type="InParanoid" id="F4WD20"/>
<dbReference type="EMBL" id="GL888079">
    <property type="protein sequence ID" value="EGI67901.1"/>
    <property type="molecule type" value="Genomic_DNA"/>
</dbReference>
<proteinExistence type="predicted"/>
<gene>
    <name evidence="2" type="ORF">G5I_03462</name>
</gene>